<dbReference type="PROSITE" id="PS50067">
    <property type="entry name" value="KINESIN_MOTOR_2"/>
    <property type="match status" value="1"/>
</dbReference>
<dbReference type="GO" id="GO:0005524">
    <property type="term" value="F:ATP binding"/>
    <property type="evidence" value="ECO:0007669"/>
    <property type="project" value="UniProtKB-UniRule"/>
</dbReference>
<keyword evidence="7 9" id="KW-0505">Motor protein</keyword>
<dbReference type="RefSeq" id="XP_017888533.1">
    <property type="nucleotide sequence ID" value="XM_018033044.1"/>
</dbReference>
<evidence type="ECO:0000256" key="2">
    <source>
        <dbReference type="ARBA" id="ARBA00022490"/>
    </source>
</evidence>
<dbReference type="KEGG" id="ccal:108630002"/>
<keyword evidence="8" id="KW-0206">Cytoskeleton</keyword>
<evidence type="ECO:0000256" key="5">
    <source>
        <dbReference type="ARBA" id="ARBA00022840"/>
    </source>
</evidence>
<dbReference type="InterPro" id="IPR047149">
    <property type="entry name" value="KIF11-like"/>
</dbReference>
<comment type="similarity">
    <text evidence="9">Belongs to the TRAFAC class myosin-kinesin ATPase superfamily. Kinesin family.</text>
</comment>
<dbReference type="PRINTS" id="PR00380">
    <property type="entry name" value="KINESINHEAVY"/>
</dbReference>
<dbReference type="InterPro" id="IPR001752">
    <property type="entry name" value="Kinesin_motor_dom"/>
</dbReference>
<dbReference type="PANTHER" id="PTHR47970">
    <property type="entry name" value="KINESIN-LIKE PROTEIN KIF11"/>
    <property type="match status" value="1"/>
</dbReference>
<name>A0AAJ7JAB9_9HYME</name>
<organism evidence="12 13">
    <name type="scientific">Ceratina calcarata</name>
    <dbReference type="NCBI Taxonomy" id="156304"/>
    <lineage>
        <taxon>Eukaryota</taxon>
        <taxon>Metazoa</taxon>
        <taxon>Ecdysozoa</taxon>
        <taxon>Arthropoda</taxon>
        <taxon>Hexapoda</taxon>
        <taxon>Insecta</taxon>
        <taxon>Pterygota</taxon>
        <taxon>Neoptera</taxon>
        <taxon>Endopterygota</taxon>
        <taxon>Hymenoptera</taxon>
        <taxon>Apocrita</taxon>
        <taxon>Aculeata</taxon>
        <taxon>Apoidea</taxon>
        <taxon>Anthophila</taxon>
        <taxon>Apidae</taxon>
        <taxon>Ceratina</taxon>
        <taxon>Zadontomerus</taxon>
    </lineage>
</organism>
<keyword evidence="5 9" id="KW-0067">ATP-binding</keyword>
<dbReference type="GO" id="GO:0008017">
    <property type="term" value="F:microtubule binding"/>
    <property type="evidence" value="ECO:0007669"/>
    <property type="project" value="InterPro"/>
</dbReference>
<evidence type="ECO:0000256" key="7">
    <source>
        <dbReference type="ARBA" id="ARBA00023175"/>
    </source>
</evidence>
<evidence type="ECO:0000256" key="9">
    <source>
        <dbReference type="PROSITE-ProRule" id="PRU00283"/>
    </source>
</evidence>
<reference evidence="13" key="1">
    <citation type="submission" date="2025-08" db="UniProtKB">
        <authorList>
            <consortium name="RefSeq"/>
        </authorList>
    </citation>
    <scope>IDENTIFICATION</scope>
    <source>
        <tissue evidence="13">Whole body</tissue>
    </source>
</reference>
<dbReference type="GO" id="GO:0072686">
    <property type="term" value="C:mitotic spindle"/>
    <property type="evidence" value="ECO:0007669"/>
    <property type="project" value="TreeGrafter"/>
</dbReference>
<gene>
    <name evidence="13" type="primary">LOC108630002</name>
</gene>
<dbReference type="Gene3D" id="3.40.850.10">
    <property type="entry name" value="Kinesin motor domain"/>
    <property type="match status" value="1"/>
</dbReference>
<keyword evidence="2" id="KW-0963">Cytoplasm</keyword>
<dbReference type="SUPFAM" id="SSF52540">
    <property type="entry name" value="P-loop containing nucleoside triphosphate hydrolases"/>
    <property type="match status" value="1"/>
</dbReference>
<dbReference type="InterPro" id="IPR036961">
    <property type="entry name" value="Kinesin_motor_dom_sf"/>
</dbReference>
<evidence type="ECO:0000256" key="6">
    <source>
        <dbReference type="ARBA" id="ARBA00023054"/>
    </source>
</evidence>
<proteinExistence type="inferred from homology"/>
<dbReference type="GO" id="GO:0090307">
    <property type="term" value="P:mitotic spindle assembly"/>
    <property type="evidence" value="ECO:0007669"/>
    <property type="project" value="TreeGrafter"/>
</dbReference>
<dbReference type="GO" id="GO:0051231">
    <property type="term" value="P:spindle elongation"/>
    <property type="evidence" value="ECO:0007669"/>
    <property type="project" value="TreeGrafter"/>
</dbReference>
<dbReference type="InterPro" id="IPR027417">
    <property type="entry name" value="P-loop_NTPase"/>
</dbReference>
<evidence type="ECO:0000313" key="13">
    <source>
        <dbReference type="RefSeq" id="XP_017888533.1"/>
    </source>
</evidence>
<keyword evidence="3" id="KW-0597">Phosphoprotein</keyword>
<dbReference type="SMART" id="SM00129">
    <property type="entry name" value="KISc"/>
    <property type="match status" value="1"/>
</dbReference>
<evidence type="ECO:0000313" key="12">
    <source>
        <dbReference type="Proteomes" id="UP000694925"/>
    </source>
</evidence>
<evidence type="ECO:0000256" key="10">
    <source>
        <dbReference type="SAM" id="Coils"/>
    </source>
</evidence>
<dbReference type="AlphaFoldDB" id="A0AAJ7JAB9"/>
<keyword evidence="4 9" id="KW-0547">Nucleotide-binding</keyword>
<keyword evidence="12" id="KW-1185">Reference proteome</keyword>
<protein>
    <submittedName>
        <fullName evidence="13">Kinesin-like protein KIF20A</fullName>
    </submittedName>
</protein>
<dbReference type="PANTHER" id="PTHR47970:SF29">
    <property type="entry name" value="KINESIN FAMILY MEMBER 20B"/>
    <property type="match status" value="1"/>
</dbReference>
<feature type="domain" description="Kinesin motor" evidence="11">
    <location>
        <begin position="17"/>
        <end position="406"/>
    </location>
</feature>
<comment type="subcellular location">
    <subcellularLocation>
        <location evidence="1">Cytoplasm</location>
        <location evidence="1">Cytoskeleton</location>
        <location evidence="1">Spindle</location>
    </subcellularLocation>
</comment>
<dbReference type="GO" id="GO:0008574">
    <property type="term" value="F:plus-end-directed microtubule motor activity"/>
    <property type="evidence" value="ECO:0007669"/>
    <property type="project" value="TreeGrafter"/>
</dbReference>
<evidence type="ECO:0000256" key="3">
    <source>
        <dbReference type="ARBA" id="ARBA00022553"/>
    </source>
</evidence>
<feature type="coiled-coil region" evidence="10">
    <location>
        <begin position="938"/>
        <end position="990"/>
    </location>
</feature>
<dbReference type="GO" id="GO:0005634">
    <property type="term" value="C:nucleus"/>
    <property type="evidence" value="ECO:0007669"/>
    <property type="project" value="TreeGrafter"/>
</dbReference>
<feature type="coiled-coil region" evidence="10">
    <location>
        <begin position="1067"/>
        <end position="1094"/>
    </location>
</feature>
<accession>A0AAJ7JAB9</accession>
<feature type="binding site" evidence="9">
    <location>
        <begin position="95"/>
        <end position="102"/>
    </location>
    <ligand>
        <name>ATP</name>
        <dbReference type="ChEBI" id="CHEBI:30616"/>
    </ligand>
</feature>
<evidence type="ECO:0000259" key="11">
    <source>
        <dbReference type="PROSITE" id="PS50067"/>
    </source>
</evidence>
<evidence type="ECO:0000256" key="8">
    <source>
        <dbReference type="ARBA" id="ARBA00023212"/>
    </source>
</evidence>
<sequence>MIENTISDCTLSNYSFASNVYLRIKPSLEATSAEIYTVHNSTTLHVKKGESIDKKYIFTRIFDSSYSQEDIFYHSVRQQVINFLLGESSTILTYGASNSGKTYTLYGTPKSPGIIPRAIELLFSAVNCTLAPWYKVIDGNRIVTLNEDERAYEIQCKKDIINPEVIAKEEYTQARLSLNNSNPQLPEERDACGDECMSSVWISVAEIYNDNVYDLLVVNEEEKQPLKMASRKDGSTYVKDLKFIAITTALEACQLLVFVQSKMTIASTVVNDASSRSHTFFTIKLLKYERQNSPEEVQVSTLTFCDVAGSRRFKNRAETGVRLTEWRNINNSLLVLGRCLKTARTSNSIGNVHVAGPFRESKLTRILQKVLAGRETISFIVTIDTEADAFPETLSILNFSAIARKLNAESKVLKRNAFSIMTPRSLKSSTLASIVHTPEKLITVDSEEYETLKRRIKELTEELEEMQLIYYAKRDAIETISRGTQSEKSFLDYEQLEERNAILLKNLETLECDNLDRELELRQKLADQYSTAVKELQYCSKERTQVVEDQGRELLKWSVDQIEAFYKERIDNIMYNKKRKRIDGDVGIQSICQELETENAMMTSKLIVLREMVRNLRAENQSLSTERNKCNFELVLIKEKLTNFHDLVRIHFPELFVKIQDITSDVGWLVHELKIMLDQKTRSIEILERDLNRERNDYIKVVSKSLEMENELCNTKRLLQESLTKASDLENEIIQKANLICNLEIELQLQKEEQSNVEQSEVDSNVSKCLPKEGVHGLIGKYNSICSDDFFCSSDNTELVTQAHIDMKAEHYLYSDSKNSPKKVSLNSLDTFRSSISNDVKEDSGIDISSRSQRSTSINDGAIMDEMKEKWTQTFSLLENNNDTCKNATELEAYYKNLKQCSMQKDRSSDTEQSDPANDVKSVITALRKVADANMSELAVCKATLAFSELRMEELEKENEKLRKMVEVDSQKYKQRIKELSEELLIKEENETGNLKRLENCLEKCASLEDQLSVLHLVHKQMVRSFPKCIAEQVSQIEKLVMELSGKSLGEEIDDGTGEARGDLFKVQQLHEKVNELETVLEKCCEEKSNYRERLQKQLEVQSMLETKLKWLSTEIRSKDDEFNTLKTKVSGVVIAQSSNDEEIKNLGEKIFRSHQTVNVMKEKLAYFEEMRKCFEEMLTRDIQKSNSVEKEIKGEGEFSRLKIELIENKREMDSTHVRSRPTPPTVLKCAAAVVLALKMLEGKKECQAG</sequence>
<feature type="coiled-coil region" evidence="10">
    <location>
        <begin position="670"/>
        <end position="697"/>
    </location>
</feature>
<dbReference type="Proteomes" id="UP000694925">
    <property type="component" value="Unplaced"/>
</dbReference>
<dbReference type="GO" id="GO:0005876">
    <property type="term" value="C:spindle microtubule"/>
    <property type="evidence" value="ECO:0007669"/>
    <property type="project" value="TreeGrafter"/>
</dbReference>
<dbReference type="Pfam" id="PF00225">
    <property type="entry name" value="Kinesin"/>
    <property type="match status" value="1"/>
</dbReference>
<dbReference type="GO" id="GO:0007018">
    <property type="term" value="P:microtubule-based movement"/>
    <property type="evidence" value="ECO:0007669"/>
    <property type="project" value="InterPro"/>
</dbReference>
<evidence type="ECO:0000256" key="1">
    <source>
        <dbReference type="ARBA" id="ARBA00004186"/>
    </source>
</evidence>
<evidence type="ECO:0000256" key="4">
    <source>
        <dbReference type="ARBA" id="ARBA00022741"/>
    </source>
</evidence>
<keyword evidence="6 10" id="KW-0175">Coiled coil</keyword>
<dbReference type="GeneID" id="108630002"/>
<feature type="coiled-coil region" evidence="10">
    <location>
        <begin position="442"/>
        <end position="469"/>
    </location>
</feature>